<evidence type="ECO:0000313" key="4">
    <source>
        <dbReference type="Proteomes" id="UP000001568"/>
    </source>
</evidence>
<dbReference type="Pfam" id="PF04296">
    <property type="entry name" value="YlxR"/>
    <property type="match status" value="1"/>
</dbReference>
<dbReference type="EMBL" id="CP000585">
    <property type="protein sequence ID" value="ABO96356.1"/>
    <property type="molecule type" value="Genomic_DNA"/>
</dbReference>
<evidence type="ECO:0000313" key="3">
    <source>
        <dbReference type="EMBL" id="ABO96356.1"/>
    </source>
</evidence>
<sequence length="317" mass="35028">MSRARGIARATRGGEVARRAVATTSTATATATRDDDDATGERLKRALRRCDDAWALDGTTHGARLALMPRRRCVGVNAHFPRALLVRYVLAMDGEKRRWVAPDARGEREGRGAYASADPRALEMAMKKRGFEMAFKTKDIHVPEKLAEMTRRQLRAHVRELFARACGSAREALAGNAGNGEESRAQTTPRTVEEEIEKLIETQKRIVAEDWILIPSDSRARDGAGDDETHEERRGSAESDAVRGVGYKLDALSMDELTACLDAADADESVLKRIRDGLKKFQTTGNLSDAPKLVDVNEDVSLGLRITQIKVKLFERT</sequence>
<dbReference type="KEGG" id="olu:OSTLU_31832"/>
<dbReference type="PANTHER" id="PTHR34215">
    <property type="entry name" value="BLL0784 PROTEIN"/>
    <property type="match status" value="1"/>
</dbReference>
<dbReference type="Proteomes" id="UP000001568">
    <property type="component" value="Chromosome 5"/>
</dbReference>
<dbReference type="SUPFAM" id="SSF64376">
    <property type="entry name" value="YlxR-like"/>
    <property type="match status" value="1"/>
</dbReference>
<feature type="domain" description="YlxR" evidence="2">
    <location>
        <begin position="71"/>
        <end position="147"/>
    </location>
</feature>
<organism evidence="3 4">
    <name type="scientific">Ostreococcus lucimarinus (strain CCE9901)</name>
    <dbReference type="NCBI Taxonomy" id="436017"/>
    <lineage>
        <taxon>Eukaryota</taxon>
        <taxon>Viridiplantae</taxon>
        <taxon>Chlorophyta</taxon>
        <taxon>Mamiellophyceae</taxon>
        <taxon>Mamiellales</taxon>
        <taxon>Bathycoccaceae</taxon>
        <taxon>Ostreococcus</taxon>
    </lineage>
</organism>
<dbReference type="InterPro" id="IPR037465">
    <property type="entry name" value="YlxR"/>
</dbReference>
<protein>
    <recommendedName>
        <fullName evidence="2">YlxR domain-containing protein</fullName>
    </recommendedName>
</protein>
<dbReference type="HOGENOM" id="CLU_878229_0_0_1"/>
<dbReference type="Gene3D" id="3.30.1230.10">
    <property type="entry name" value="YlxR-like"/>
    <property type="match status" value="1"/>
</dbReference>
<dbReference type="GeneID" id="5001772"/>
<reference evidence="3 4" key="1">
    <citation type="journal article" date="2007" name="Proc. Natl. Acad. Sci. U.S.A.">
        <title>The tiny eukaryote Ostreococcus provides genomic insights into the paradox of plankton speciation.</title>
        <authorList>
            <person name="Palenik B."/>
            <person name="Grimwood J."/>
            <person name="Aerts A."/>
            <person name="Rouze P."/>
            <person name="Salamov A."/>
            <person name="Putnam N."/>
            <person name="Dupont C."/>
            <person name="Jorgensen R."/>
            <person name="Derelle E."/>
            <person name="Rombauts S."/>
            <person name="Zhou K."/>
            <person name="Otillar R."/>
            <person name="Merchant S.S."/>
            <person name="Podell S."/>
            <person name="Gaasterland T."/>
            <person name="Napoli C."/>
            <person name="Gendler K."/>
            <person name="Manuell A."/>
            <person name="Tai V."/>
            <person name="Vallon O."/>
            <person name="Piganeau G."/>
            <person name="Jancek S."/>
            <person name="Heijde M."/>
            <person name="Jabbari K."/>
            <person name="Bowler C."/>
            <person name="Lohr M."/>
            <person name="Robbens S."/>
            <person name="Werner G."/>
            <person name="Dubchak I."/>
            <person name="Pazour G.J."/>
            <person name="Ren Q."/>
            <person name="Paulsen I."/>
            <person name="Delwiche C."/>
            <person name="Schmutz J."/>
            <person name="Rokhsar D."/>
            <person name="Van de Peer Y."/>
            <person name="Moreau H."/>
            <person name="Grigoriev I.V."/>
        </authorList>
    </citation>
    <scope>NUCLEOTIDE SEQUENCE [LARGE SCALE GENOMIC DNA]</scope>
    <source>
        <strain evidence="3 4">CCE9901</strain>
    </source>
</reference>
<dbReference type="RefSeq" id="XP_001418063.1">
    <property type="nucleotide sequence ID" value="XM_001418026.1"/>
</dbReference>
<feature type="region of interest" description="Disordered" evidence="1">
    <location>
        <begin position="1"/>
        <end position="39"/>
    </location>
</feature>
<feature type="compositionally biased region" description="Basic and acidic residues" evidence="1">
    <location>
        <begin position="230"/>
        <end position="240"/>
    </location>
</feature>
<gene>
    <name evidence="3" type="ORF">OSTLU_31832</name>
</gene>
<accession>A4RXV6</accession>
<dbReference type="OMA" id="RASCHAT"/>
<keyword evidence="4" id="KW-1185">Reference proteome</keyword>
<feature type="compositionally biased region" description="Low complexity" evidence="1">
    <location>
        <begin position="1"/>
        <end position="31"/>
    </location>
</feature>
<evidence type="ECO:0000259" key="2">
    <source>
        <dbReference type="Pfam" id="PF04296"/>
    </source>
</evidence>
<feature type="region of interest" description="Disordered" evidence="1">
    <location>
        <begin position="173"/>
        <end position="192"/>
    </location>
</feature>
<dbReference type="PANTHER" id="PTHR34215:SF1">
    <property type="entry name" value="YLXR DOMAIN-CONTAINING PROTEIN"/>
    <property type="match status" value="1"/>
</dbReference>
<evidence type="ECO:0000256" key="1">
    <source>
        <dbReference type="SAM" id="MobiDB-lite"/>
    </source>
</evidence>
<dbReference type="InterPro" id="IPR007393">
    <property type="entry name" value="YlxR_dom"/>
</dbReference>
<dbReference type="OrthoDB" id="10454809at2759"/>
<dbReference type="AlphaFoldDB" id="A4RXV6"/>
<proteinExistence type="predicted"/>
<dbReference type="InterPro" id="IPR035931">
    <property type="entry name" value="YlxR-like_sf"/>
</dbReference>
<feature type="region of interest" description="Disordered" evidence="1">
    <location>
        <begin position="218"/>
        <end position="240"/>
    </location>
</feature>
<dbReference type="Gramene" id="ABO96356">
    <property type="protein sequence ID" value="ABO96356"/>
    <property type="gene ID" value="OSTLU_31832"/>
</dbReference>
<name>A4RXV6_OSTLU</name>